<protein>
    <submittedName>
        <fullName evidence="1">Uncharacterized protein</fullName>
    </submittedName>
</protein>
<evidence type="ECO:0000313" key="1">
    <source>
        <dbReference type="EMBL" id="ETR98553.1"/>
    </source>
</evidence>
<dbReference type="AlphaFoldDB" id="A0A024RZM5"/>
<name>A0A024RZM5_HYPJR</name>
<dbReference type="Proteomes" id="UP000024376">
    <property type="component" value="Unassembled WGS sequence"/>
</dbReference>
<accession>A0A024RZM5</accession>
<reference evidence="2" key="1">
    <citation type="journal article" date="2013" name="Ind. Biotechnol.">
        <title>Comparative genomics analysis of Trichoderma reesei strains.</title>
        <authorList>
            <person name="Koike H."/>
            <person name="Aerts A."/>
            <person name="LaButti K."/>
            <person name="Grigoriev I.V."/>
            <person name="Baker S.E."/>
        </authorList>
    </citation>
    <scope>NUCLEOTIDE SEQUENCE [LARGE SCALE GENOMIC DNA]</scope>
    <source>
        <strain evidence="2">ATCC 56765 / BCRC 32924 / NRRL 11460 / Rut C-30</strain>
    </source>
</reference>
<dbReference type="HOGENOM" id="CLU_2238555_0_0_1"/>
<proteinExistence type="predicted"/>
<dbReference type="KEGG" id="trr:M419DRAFT_120576"/>
<evidence type="ECO:0000313" key="2">
    <source>
        <dbReference type="Proteomes" id="UP000024376"/>
    </source>
</evidence>
<gene>
    <name evidence="1" type="ORF">M419DRAFT_120576</name>
</gene>
<dbReference type="EMBL" id="KI911162">
    <property type="protein sequence ID" value="ETR98553.1"/>
    <property type="molecule type" value="Genomic_DNA"/>
</dbReference>
<organism evidence="1 2">
    <name type="scientific">Hypocrea jecorina (strain ATCC 56765 / BCRC 32924 / NRRL 11460 / Rut C-30)</name>
    <name type="common">Trichoderma reesei</name>
    <dbReference type="NCBI Taxonomy" id="1344414"/>
    <lineage>
        <taxon>Eukaryota</taxon>
        <taxon>Fungi</taxon>
        <taxon>Dikarya</taxon>
        <taxon>Ascomycota</taxon>
        <taxon>Pezizomycotina</taxon>
        <taxon>Sordariomycetes</taxon>
        <taxon>Hypocreomycetidae</taxon>
        <taxon>Hypocreales</taxon>
        <taxon>Hypocreaceae</taxon>
        <taxon>Trichoderma</taxon>
    </lineage>
</organism>
<sequence length="105" mass="11729">MTRGIRGKTSGLPSFAVVPLSLENPYSMTVMGLQNHARNQVTLLARVRWRKTQDTQNETIKFQIPEIEKKNLCPETAGGPIVARHPSSTTQPAACWFVRLGLRRA</sequence>